<feature type="domain" description="SURP motif" evidence="8">
    <location>
        <begin position="19"/>
        <end position="61"/>
    </location>
</feature>
<dbReference type="PANTHER" id="PTHR15316:SF1">
    <property type="entry name" value="SPLICING FACTOR 3A SUBUNIT 1"/>
    <property type="match status" value="1"/>
</dbReference>
<keyword evidence="2" id="KW-0507">mRNA processing</keyword>
<dbReference type="GO" id="GO:0005686">
    <property type="term" value="C:U2 snRNP"/>
    <property type="evidence" value="ECO:0007669"/>
    <property type="project" value="TreeGrafter"/>
</dbReference>
<evidence type="ECO:0000256" key="4">
    <source>
        <dbReference type="ARBA" id="ARBA00022737"/>
    </source>
</evidence>
<evidence type="ECO:0000256" key="7">
    <source>
        <dbReference type="SAM" id="MobiDB-lite"/>
    </source>
</evidence>
<keyword evidence="5" id="KW-0508">mRNA splicing</keyword>
<dbReference type="PANTHER" id="PTHR15316">
    <property type="entry name" value="SPLICEOSOME ASSOCIATED PROTEIN 114/SWAP SPLICING FACTOR-RELATED"/>
    <property type="match status" value="1"/>
</dbReference>
<evidence type="ECO:0000256" key="1">
    <source>
        <dbReference type="ARBA" id="ARBA00004123"/>
    </source>
</evidence>
<dbReference type="InterPro" id="IPR045146">
    <property type="entry name" value="SF3A1"/>
</dbReference>
<dbReference type="InterPro" id="IPR022030">
    <property type="entry name" value="SF3A1_dom"/>
</dbReference>
<evidence type="ECO:0000256" key="6">
    <source>
        <dbReference type="ARBA" id="ARBA00023242"/>
    </source>
</evidence>
<dbReference type="GO" id="GO:0045292">
    <property type="term" value="P:mRNA cis splicing, via spliceosome"/>
    <property type="evidence" value="ECO:0007669"/>
    <property type="project" value="InterPro"/>
</dbReference>
<protein>
    <submittedName>
        <fullName evidence="9">Unnamed protein product</fullName>
    </submittedName>
</protein>
<dbReference type="GO" id="GO:0071004">
    <property type="term" value="C:U2-type prespliceosome"/>
    <property type="evidence" value="ECO:0007669"/>
    <property type="project" value="TreeGrafter"/>
</dbReference>
<dbReference type="PROSITE" id="PS50128">
    <property type="entry name" value="SURP"/>
    <property type="match status" value="2"/>
</dbReference>
<keyword evidence="6" id="KW-0539">Nucleus</keyword>
<dbReference type="OrthoDB" id="447637at2759"/>
<feature type="compositionally biased region" description="Low complexity" evidence="7">
    <location>
        <begin position="76"/>
        <end position="92"/>
    </location>
</feature>
<evidence type="ECO:0000259" key="8">
    <source>
        <dbReference type="PROSITE" id="PS50128"/>
    </source>
</evidence>
<feature type="domain" description="SURP motif" evidence="8">
    <location>
        <begin position="122"/>
        <end position="169"/>
    </location>
</feature>
<dbReference type="Proteomes" id="UP001165063">
    <property type="component" value="Unassembled WGS sequence"/>
</dbReference>
<evidence type="ECO:0000313" key="9">
    <source>
        <dbReference type="EMBL" id="GMG33751.1"/>
    </source>
</evidence>
<gene>
    <name evidence="9" type="ORF">Amon01_000431800</name>
</gene>
<accession>A0A9W6Z019</accession>
<comment type="subcellular location">
    <subcellularLocation>
        <location evidence="1">Nucleus</location>
    </subcellularLocation>
</comment>
<dbReference type="GO" id="GO:0003723">
    <property type="term" value="F:RNA binding"/>
    <property type="evidence" value="ECO:0007669"/>
    <property type="project" value="InterPro"/>
</dbReference>
<evidence type="ECO:0000256" key="2">
    <source>
        <dbReference type="ARBA" id="ARBA00022664"/>
    </source>
</evidence>
<evidence type="ECO:0000256" key="3">
    <source>
        <dbReference type="ARBA" id="ARBA00022728"/>
    </source>
</evidence>
<dbReference type="AlphaFoldDB" id="A0A9W6Z019"/>
<dbReference type="InterPro" id="IPR000061">
    <property type="entry name" value="Surp"/>
</dbReference>
<evidence type="ECO:0000256" key="5">
    <source>
        <dbReference type="ARBA" id="ARBA00023187"/>
    </source>
</evidence>
<feature type="region of interest" description="Disordered" evidence="7">
    <location>
        <begin position="76"/>
        <end position="95"/>
    </location>
</feature>
<dbReference type="GO" id="GO:0000381">
    <property type="term" value="P:regulation of alternative mRNA splicing, via spliceosome"/>
    <property type="evidence" value="ECO:0007669"/>
    <property type="project" value="TreeGrafter"/>
</dbReference>
<keyword evidence="10" id="KW-1185">Reference proteome</keyword>
<dbReference type="Pfam" id="PF12230">
    <property type="entry name" value="PRP21_like_P"/>
    <property type="match status" value="1"/>
</dbReference>
<dbReference type="SUPFAM" id="SSF109905">
    <property type="entry name" value="Surp module (SWAP domain)"/>
    <property type="match status" value="2"/>
</dbReference>
<keyword evidence="3" id="KW-0747">Spliceosome</keyword>
<keyword evidence="4" id="KW-0677">Repeat</keyword>
<proteinExistence type="predicted"/>
<organism evidence="9 10">
    <name type="scientific">Ambrosiozyma monospora</name>
    <name type="common">Yeast</name>
    <name type="synonym">Endomycopsis monosporus</name>
    <dbReference type="NCBI Taxonomy" id="43982"/>
    <lineage>
        <taxon>Eukaryota</taxon>
        <taxon>Fungi</taxon>
        <taxon>Dikarya</taxon>
        <taxon>Ascomycota</taxon>
        <taxon>Saccharomycotina</taxon>
        <taxon>Pichiomycetes</taxon>
        <taxon>Pichiales</taxon>
        <taxon>Pichiaceae</taxon>
        <taxon>Ambrosiozyma</taxon>
    </lineage>
</organism>
<name>A0A9W6Z019_AMBMO</name>
<dbReference type="SMART" id="SM00648">
    <property type="entry name" value="SWAP"/>
    <property type="match status" value="2"/>
</dbReference>
<feature type="compositionally biased region" description="Polar residues" evidence="7">
    <location>
        <begin position="356"/>
        <end position="367"/>
    </location>
</feature>
<evidence type="ECO:0000313" key="10">
    <source>
        <dbReference type="Proteomes" id="UP001165063"/>
    </source>
</evidence>
<dbReference type="EMBL" id="BSXU01002051">
    <property type="protein sequence ID" value="GMG33751.1"/>
    <property type="molecule type" value="Genomic_DNA"/>
</dbReference>
<dbReference type="Pfam" id="PF01805">
    <property type="entry name" value="Surp"/>
    <property type="match status" value="2"/>
</dbReference>
<reference evidence="9" key="1">
    <citation type="submission" date="2023-04" db="EMBL/GenBank/DDBJ databases">
        <title>Ambrosiozyma monospora NBRC 1965.</title>
        <authorList>
            <person name="Ichikawa N."/>
            <person name="Sato H."/>
            <person name="Tonouchi N."/>
        </authorList>
    </citation>
    <scope>NUCLEOTIDE SEQUENCE</scope>
    <source>
        <strain evidence="9">NBRC 1965</strain>
    </source>
</reference>
<comment type="caution">
    <text evidence="9">The sequence shown here is derived from an EMBL/GenBank/DDBJ whole genome shotgun (WGS) entry which is preliminary data.</text>
</comment>
<dbReference type="Gene3D" id="1.10.10.790">
    <property type="entry name" value="Surp module"/>
    <property type="match status" value="2"/>
</dbReference>
<dbReference type="InterPro" id="IPR035967">
    <property type="entry name" value="SWAP/Surp_sf"/>
</dbReference>
<sequence>MTSEIPSNITIPPPEVRETIEKTAGYVNRNGANFEQRIKQNGSGKDQFLFINEGDPYNGYYRWYLKNLKQGVVRSTNSTKGSASSSANSGNKVDIEQQIKKPTELTYLTDSLPKIAQLDLEMIKMAAQCVAINGEKYLISLMKHVRHNPKQSVQFAFLTDEKHSMRPIFNHYLQTYKDIISLKQKIVADLKLPFKKSDLLDSCFNRAEYLHTLETGNTKKANDEEKKRLEFASIDWQDFVVVETIEFTPLDAIADLSLPLIKADLEVRSLAQKRASSLLEEALPDYDPSEPISNNRAAKDIEVEYSDDDDDDMVPAYDSTSSSSKNADPATVTARRGMKIKPQGETRQQHMRAKNADSSTTTANGNNERMLKCPLTNKMIPESQFQQHINILLRDPKYKEEKQRYEAKFKYGSNITTDQIYENIKRLADDNGGSDAKRRRY</sequence>
<dbReference type="GO" id="GO:0071013">
    <property type="term" value="C:catalytic step 2 spliceosome"/>
    <property type="evidence" value="ECO:0007669"/>
    <property type="project" value="TreeGrafter"/>
</dbReference>
<feature type="region of interest" description="Disordered" evidence="7">
    <location>
        <begin position="305"/>
        <end position="368"/>
    </location>
</feature>